<gene>
    <name evidence="5" type="primary">istB</name>
    <name evidence="5" type="ORF">ACFPXP_08080</name>
</gene>
<name>A0ABW1IMU3_9BACL</name>
<evidence type="ECO:0000259" key="4">
    <source>
        <dbReference type="SMART" id="SM00382"/>
    </source>
</evidence>
<dbReference type="CDD" id="cd00009">
    <property type="entry name" value="AAA"/>
    <property type="match status" value="1"/>
</dbReference>
<organism evidence="5 6">
    <name type="scientific">Marinicrinis lubricantis</name>
    <dbReference type="NCBI Taxonomy" id="2086470"/>
    <lineage>
        <taxon>Bacteria</taxon>
        <taxon>Bacillati</taxon>
        <taxon>Bacillota</taxon>
        <taxon>Bacilli</taxon>
        <taxon>Bacillales</taxon>
        <taxon>Paenibacillaceae</taxon>
    </lineage>
</organism>
<evidence type="ECO:0000313" key="6">
    <source>
        <dbReference type="Proteomes" id="UP001596250"/>
    </source>
</evidence>
<dbReference type="SUPFAM" id="SSF52540">
    <property type="entry name" value="P-loop containing nucleoside triphosphate hydrolases"/>
    <property type="match status" value="1"/>
</dbReference>
<keyword evidence="6" id="KW-1185">Reference proteome</keyword>
<dbReference type="InterPro" id="IPR027417">
    <property type="entry name" value="P-loop_NTPase"/>
</dbReference>
<dbReference type="Pfam" id="PF01695">
    <property type="entry name" value="IstB_IS21"/>
    <property type="match status" value="1"/>
</dbReference>
<feature type="domain" description="AAA+ ATPase" evidence="4">
    <location>
        <begin position="100"/>
        <end position="233"/>
    </location>
</feature>
<evidence type="ECO:0000256" key="2">
    <source>
        <dbReference type="ARBA" id="ARBA00022741"/>
    </source>
</evidence>
<comment type="similarity">
    <text evidence="1">Belongs to the IS21/IS1162 putative ATP-binding protein family.</text>
</comment>
<dbReference type="EMBL" id="JBHSQV010000068">
    <property type="protein sequence ID" value="MFC5986389.1"/>
    <property type="molecule type" value="Genomic_DNA"/>
</dbReference>
<accession>A0ABW1IMU3</accession>
<evidence type="ECO:0000256" key="1">
    <source>
        <dbReference type="ARBA" id="ARBA00008059"/>
    </source>
</evidence>
<reference evidence="6" key="1">
    <citation type="journal article" date="2019" name="Int. J. Syst. Evol. Microbiol.">
        <title>The Global Catalogue of Microorganisms (GCM) 10K type strain sequencing project: providing services to taxonomists for standard genome sequencing and annotation.</title>
        <authorList>
            <consortium name="The Broad Institute Genomics Platform"/>
            <consortium name="The Broad Institute Genome Sequencing Center for Infectious Disease"/>
            <person name="Wu L."/>
            <person name="Ma J."/>
        </authorList>
    </citation>
    <scope>NUCLEOTIDE SEQUENCE [LARGE SCALE GENOMIC DNA]</scope>
    <source>
        <strain evidence="6">CCM 8749</strain>
    </source>
</reference>
<dbReference type="InterPro" id="IPR003593">
    <property type="entry name" value="AAA+_ATPase"/>
</dbReference>
<protein>
    <submittedName>
        <fullName evidence="5">IS21-like element helper ATPase IstB</fullName>
    </submittedName>
</protein>
<dbReference type="InterPro" id="IPR047661">
    <property type="entry name" value="IstB"/>
</dbReference>
<dbReference type="InterPro" id="IPR028350">
    <property type="entry name" value="DNAC/IstB-like"/>
</dbReference>
<dbReference type="RefSeq" id="WP_379893725.1">
    <property type="nucleotide sequence ID" value="NZ_CBCSCT010000121.1"/>
</dbReference>
<sequence>MSVSTGELKQWMSTLNMTEAAHVLEESLLDAQSKEWSYGQFLHHLLRYELRRREDKQRAKRMKWAAFPFMKSLDDFRLEEQQSLSKRHMEQLRELLWLEHTYNLILLGPPGVGKTHLSVGLGMEALERGHRVSFVAMDNLIHLLKTQEIARTSQTRMKRILNSDLVIIDDLMFMAMEKSESNLFFQFVNKLYGQASIILTSNKGPEDWGELLGDPAITTAILDRILHKSEVIKLSGDSFRLKHRETIFGNS</sequence>
<dbReference type="Proteomes" id="UP001596250">
    <property type="component" value="Unassembled WGS sequence"/>
</dbReference>
<keyword evidence="3" id="KW-0067">ATP-binding</keyword>
<dbReference type="PIRSF" id="PIRSF003073">
    <property type="entry name" value="DNAC_TnpB_IstB"/>
    <property type="match status" value="1"/>
</dbReference>
<evidence type="ECO:0000256" key="3">
    <source>
        <dbReference type="ARBA" id="ARBA00022840"/>
    </source>
</evidence>
<comment type="caution">
    <text evidence="5">The sequence shown here is derived from an EMBL/GenBank/DDBJ whole genome shotgun (WGS) entry which is preliminary data.</text>
</comment>
<dbReference type="PANTHER" id="PTHR30050:SF4">
    <property type="entry name" value="ATP-BINDING PROTEIN RV3427C IN INSERTION SEQUENCE-RELATED"/>
    <property type="match status" value="1"/>
</dbReference>
<keyword evidence="2" id="KW-0547">Nucleotide-binding</keyword>
<proteinExistence type="inferred from homology"/>
<dbReference type="PANTHER" id="PTHR30050">
    <property type="entry name" value="CHROMOSOMAL REPLICATION INITIATOR PROTEIN DNAA"/>
    <property type="match status" value="1"/>
</dbReference>
<dbReference type="Gene3D" id="3.40.50.300">
    <property type="entry name" value="P-loop containing nucleotide triphosphate hydrolases"/>
    <property type="match status" value="1"/>
</dbReference>
<dbReference type="NCBIfam" id="NF038214">
    <property type="entry name" value="IS21_help_AAA"/>
    <property type="match status" value="1"/>
</dbReference>
<dbReference type="InterPro" id="IPR002611">
    <property type="entry name" value="IstB_ATP-bd"/>
</dbReference>
<dbReference type="SMART" id="SM00382">
    <property type="entry name" value="AAA"/>
    <property type="match status" value="1"/>
</dbReference>
<evidence type="ECO:0000313" key="5">
    <source>
        <dbReference type="EMBL" id="MFC5986389.1"/>
    </source>
</evidence>